<gene>
    <name evidence="1" type="ORF">S06H3_57775</name>
</gene>
<sequence>MLAKKYPFRARGVLSSSLRTYISTEFITDFLDITNPSKLTDTIEQGVIAFRAMGGLADTDLPSFAEYKVGGMNTVRGYDSNEFSGEKV</sequence>
<proteinExistence type="predicted"/>
<comment type="caution">
    <text evidence="1">The sequence shown here is derived from an EMBL/GenBank/DDBJ whole genome shotgun (WGS) entry which is preliminary data.</text>
</comment>
<protein>
    <submittedName>
        <fullName evidence="1">Uncharacterized protein</fullName>
    </submittedName>
</protein>
<evidence type="ECO:0000313" key="1">
    <source>
        <dbReference type="EMBL" id="GAI49708.1"/>
    </source>
</evidence>
<organism evidence="1">
    <name type="scientific">marine sediment metagenome</name>
    <dbReference type="NCBI Taxonomy" id="412755"/>
    <lineage>
        <taxon>unclassified sequences</taxon>
        <taxon>metagenomes</taxon>
        <taxon>ecological metagenomes</taxon>
    </lineage>
</organism>
<reference evidence="1" key="1">
    <citation type="journal article" date="2014" name="Front. Microbiol.">
        <title>High frequency of phylogenetically diverse reductive dehalogenase-homologous genes in deep subseafloor sedimentary metagenomes.</title>
        <authorList>
            <person name="Kawai M."/>
            <person name="Futagami T."/>
            <person name="Toyoda A."/>
            <person name="Takaki Y."/>
            <person name="Nishi S."/>
            <person name="Hori S."/>
            <person name="Arai W."/>
            <person name="Tsubouchi T."/>
            <person name="Morono Y."/>
            <person name="Uchiyama I."/>
            <person name="Ito T."/>
            <person name="Fujiyama A."/>
            <person name="Inagaki F."/>
            <person name="Takami H."/>
        </authorList>
    </citation>
    <scope>NUCLEOTIDE SEQUENCE</scope>
    <source>
        <strain evidence="1">Expedition CK06-06</strain>
    </source>
</reference>
<name>X1P1E8_9ZZZZ</name>
<dbReference type="EMBL" id="BARV01037329">
    <property type="protein sequence ID" value="GAI49708.1"/>
    <property type="molecule type" value="Genomic_DNA"/>
</dbReference>
<dbReference type="Gene3D" id="2.40.160.50">
    <property type="entry name" value="membrane protein fhac: a member of the omp85/tpsb transporter family"/>
    <property type="match status" value="1"/>
</dbReference>
<dbReference type="AlphaFoldDB" id="X1P1E8"/>
<accession>X1P1E8</accession>